<protein>
    <submittedName>
        <fullName evidence="1">FAD-dependent pyridine nucleotide-disulfide oxidoreductase</fullName>
    </submittedName>
</protein>
<gene>
    <name evidence="1" type="ORF">SVA_3272</name>
</gene>
<keyword evidence="2" id="KW-1185">Reference proteome</keyword>
<proteinExistence type="predicted"/>
<sequence length="374" mass="41238">MSTTDTIQIAGAGPAGLAAAITFARAGRKVVVHEAHPTVGYRFGCDLQGVENWTSETDALDEWRQLGLATDFARLPCRNGTAFDARGRAYPVESRAPLFYMIERGPAPWSLDSALLAQAQLLGVEVRFRSRLDRLDGPGVLAVGPRAADAIAVGYHFDTTMPEGFWVICDDALAPKGYAYLLVLGKRGTVKSCMYSGFKEEQLYVRRTVEAFRRLIGLEMRNPQPHGGVGNFRLPVTARSGLHVVAGEQAGFQDVLWGFGIRLAVRSGVLAARSLIEGSDYDASWRREIGPLVEASIVDRALYGLVGNRSYGLLLRYQARGDAREFLRRHYGPSRLKRALVPWAKRRYRSERRDASCDHVECGCIWCRCGDAAA</sequence>
<dbReference type="KEGG" id="sva:SVA_3272"/>
<dbReference type="SUPFAM" id="SSF51905">
    <property type="entry name" value="FAD/NAD(P)-binding domain"/>
    <property type="match status" value="1"/>
</dbReference>
<dbReference type="PANTHER" id="PTHR42685:SF18">
    <property type="entry name" value="DIGERANYLGERANYLGLYCEROPHOSPHOLIPID REDUCTASE"/>
    <property type="match status" value="1"/>
</dbReference>
<evidence type="ECO:0000313" key="2">
    <source>
        <dbReference type="Proteomes" id="UP000218899"/>
    </source>
</evidence>
<dbReference type="EMBL" id="AP014936">
    <property type="protein sequence ID" value="BAU49820.1"/>
    <property type="molecule type" value="Genomic_DNA"/>
</dbReference>
<dbReference type="PANTHER" id="PTHR42685">
    <property type="entry name" value="GERANYLGERANYL DIPHOSPHATE REDUCTASE"/>
    <property type="match status" value="1"/>
</dbReference>
<dbReference type="AlphaFoldDB" id="A0A1C7AF21"/>
<dbReference type="Gene3D" id="3.50.50.60">
    <property type="entry name" value="FAD/NAD(P)-binding domain"/>
    <property type="match status" value="2"/>
</dbReference>
<accession>A0A1C7AF21</accession>
<reference evidence="1 2" key="1">
    <citation type="submission" date="2015-08" db="EMBL/GenBank/DDBJ databases">
        <title>Complete genome sequence of Sulfurifustis variabilis.</title>
        <authorList>
            <person name="Miura A."/>
            <person name="Kojima H."/>
            <person name="Fukui M."/>
        </authorList>
    </citation>
    <scope>NUCLEOTIDE SEQUENCE [LARGE SCALE GENOMIC DNA]</scope>
    <source>
        <strain evidence="2">skN76</strain>
    </source>
</reference>
<dbReference type="Proteomes" id="UP000218899">
    <property type="component" value="Chromosome"/>
</dbReference>
<name>A0A1C7AF21_9GAMM</name>
<organism evidence="1 2">
    <name type="scientific">Sulfurifustis variabilis</name>
    <dbReference type="NCBI Taxonomy" id="1675686"/>
    <lineage>
        <taxon>Bacteria</taxon>
        <taxon>Pseudomonadati</taxon>
        <taxon>Pseudomonadota</taxon>
        <taxon>Gammaproteobacteria</taxon>
        <taxon>Acidiferrobacterales</taxon>
        <taxon>Acidiferrobacteraceae</taxon>
        <taxon>Sulfurifustis</taxon>
    </lineage>
</organism>
<evidence type="ECO:0000313" key="1">
    <source>
        <dbReference type="EMBL" id="BAU49820.1"/>
    </source>
</evidence>
<dbReference type="InterPro" id="IPR036188">
    <property type="entry name" value="FAD/NAD-bd_sf"/>
</dbReference>
<dbReference type="Pfam" id="PF13450">
    <property type="entry name" value="NAD_binding_8"/>
    <property type="match status" value="1"/>
</dbReference>
<dbReference type="InterPro" id="IPR050407">
    <property type="entry name" value="Geranylgeranyl_reductase"/>
</dbReference>
<dbReference type="RefSeq" id="WP_096462177.1">
    <property type="nucleotide sequence ID" value="NZ_AP014936.1"/>
</dbReference>